<comment type="caution">
    <text evidence="1">The sequence shown here is derived from an EMBL/GenBank/DDBJ whole genome shotgun (WGS) entry which is preliminary data.</text>
</comment>
<evidence type="ECO:0000313" key="1">
    <source>
        <dbReference type="EMBL" id="RGS33685.1"/>
    </source>
</evidence>
<dbReference type="EMBL" id="QRVJ01000027">
    <property type="protein sequence ID" value="RGS33685.1"/>
    <property type="molecule type" value="Genomic_DNA"/>
</dbReference>
<protein>
    <submittedName>
        <fullName evidence="1">Uncharacterized protein</fullName>
    </submittedName>
</protein>
<gene>
    <name evidence="1" type="ORF">DWX97_21205</name>
</gene>
<organism evidence="1 2">
    <name type="scientific">Bacteroides cellulosilyticus</name>
    <dbReference type="NCBI Taxonomy" id="246787"/>
    <lineage>
        <taxon>Bacteria</taxon>
        <taxon>Pseudomonadati</taxon>
        <taxon>Bacteroidota</taxon>
        <taxon>Bacteroidia</taxon>
        <taxon>Bacteroidales</taxon>
        <taxon>Bacteroidaceae</taxon>
        <taxon>Bacteroides</taxon>
    </lineage>
</organism>
<dbReference type="RefSeq" id="WP_118403574.1">
    <property type="nucleotide sequence ID" value="NZ_JADNFX010000018.1"/>
</dbReference>
<evidence type="ECO:0000313" key="2">
    <source>
        <dbReference type="Proteomes" id="UP000283341"/>
    </source>
</evidence>
<dbReference type="AlphaFoldDB" id="A0A412I9Z0"/>
<dbReference type="Proteomes" id="UP000283341">
    <property type="component" value="Unassembled WGS sequence"/>
</dbReference>
<sequence>MNKNVSKYASEHWSNSDYKVRAEIAHQKSVCVATSVVRKAVLETFEKAFCLGEEEMKQKATEAFRHFVEDYCNESGRKDIAAESEHYLKIFNELINA</sequence>
<accession>A0A412I9Z0</accession>
<reference evidence="1 2" key="1">
    <citation type="submission" date="2018-08" db="EMBL/GenBank/DDBJ databases">
        <title>A genome reference for cultivated species of the human gut microbiota.</title>
        <authorList>
            <person name="Zou Y."/>
            <person name="Xue W."/>
            <person name="Luo G."/>
        </authorList>
    </citation>
    <scope>NUCLEOTIDE SEQUENCE [LARGE SCALE GENOMIC DNA]</scope>
    <source>
        <strain evidence="1 2">AF22-3AC</strain>
    </source>
</reference>
<name>A0A412I9Z0_9BACE</name>
<proteinExistence type="predicted"/>